<dbReference type="EMBL" id="JADBGQ010000001">
    <property type="protein sequence ID" value="KAG5416195.1"/>
    <property type="molecule type" value="Genomic_DNA"/>
</dbReference>
<evidence type="ECO:0000313" key="2">
    <source>
        <dbReference type="Proteomes" id="UP000823674"/>
    </source>
</evidence>
<keyword evidence="2" id="KW-1185">Reference proteome</keyword>
<protein>
    <submittedName>
        <fullName evidence="1">Uncharacterized protein</fullName>
    </submittedName>
</protein>
<reference evidence="1 2" key="1">
    <citation type="submission" date="2021-03" db="EMBL/GenBank/DDBJ databases">
        <authorList>
            <person name="King G.J."/>
            <person name="Bancroft I."/>
            <person name="Baten A."/>
            <person name="Bloomfield J."/>
            <person name="Borpatragohain P."/>
            <person name="He Z."/>
            <person name="Irish N."/>
            <person name="Irwin J."/>
            <person name="Liu K."/>
            <person name="Mauleon R.P."/>
            <person name="Moore J."/>
            <person name="Morris R."/>
            <person name="Ostergaard L."/>
            <person name="Wang B."/>
            <person name="Wells R."/>
        </authorList>
    </citation>
    <scope>NUCLEOTIDE SEQUENCE [LARGE SCALE GENOMIC DNA]</scope>
    <source>
        <strain evidence="1">R-o-18</strain>
        <tissue evidence="1">Leaf</tissue>
    </source>
</reference>
<sequence>MHVYMIQAPSWDSLVWLRGGLDPCMESSVLEIQFCGFLGVLASHPSSLKLGVLWRFPLSSETRPVSGLTTAWWCFWRKHVDRGGAMVDVVVYGH</sequence>
<proteinExistence type="predicted"/>
<accession>A0ABQ7NZD1</accession>
<dbReference type="Proteomes" id="UP000823674">
    <property type="component" value="Chromosome A01"/>
</dbReference>
<organism evidence="1 2">
    <name type="scientific">Brassica rapa subsp. trilocularis</name>
    <dbReference type="NCBI Taxonomy" id="1813537"/>
    <lineage>
        <taxon>Eukaryota</taxon>
        <taxon>Viridiplantae</taxon>
        <taxon>Streptophyta</taxon>
        <taxon>Embryophyta</taxon>
        <taxon>Tracheophyta</taxon>
        <taxon>Spermatophyta</taxon>
        <taxon>Magnoliopsida</taxon>
        <taxon>eudicotyledons</taxon>
        <taxon>Gunneridae</taxon>
        <taxon>Pentapetalae</taxon>
        <taxon>rosids</taxon>
        <taxon>malvids</taxon>
        <taxon>Brassicales</taxon>
        <taxon>Brassicaceae</taxon>
        <taxon>Brassiceae</taxon>
        <taxon>Brassica</taxon>
    </lineage>
</organism>
<gene>
    <name evidence="1" type="primary">A01p053750.1_BraROA</name>
    <name evidence="1" type="ORF">IGI04_003762</name>
</gene>
<name>A0ABQ7NZD1_BRACM</name>
<evidence type="ECO:0000313" key="1">
    <source>
        <dbReference type="EMBL" id="KAG5416195.1"/>
    </source>
</evidence>
<comment type="caution">
    <text evidence="1">The sequence shown here is derived from an EMBL/GenBank/DDBJ whole genome shotgun (WGS) entry which is preliminary data.</text>
</comment>